<proteinExistence type="predicted"/>
<sequence>MKYANDSNRTSESGENTMDCSELVCRYLHKIEWSEKVMGGNTRILHDFGEKHSTYLTKHDNTTYKPQKGDIFIWKNSSGMGHTGVIIKYEEIQNKKGGTDEVVTTIEAISSTETPYDLNKNISMNGVIKLKWLRKSKHLLNHSLTNKKGHSVTPCRFYTPLIHYTKADKKIIWKGNSANFEIKNKN</sequence>
<dbReference type="InterPro" id="IPR007921">
    <property type="entry name" value="CHAP_dom"/>
</dbReference>
<feature type="domain" description="Peptidase C51" evidence="1">
    <location>
        <begin position="19"/>
        <end position="90"/>
    </location>
</feature>
<dbReference type="Pfam" id="PF05257">
    <property type="entry name" value="CHAP"/>
    <property type="match status" value="1"/>
</dbReference>
<dbReference type="Proteomes" id="UP000238042">
    <property type="component" value="Unassembled WGS sequence"/>
</dbReference>
<name>A0A2S8A7Z3_9FLAO</name>
<dbReference type="InterPro" id="IPR038765">
    <property type="entry name" value="Papain-like_cys_pep_sf"/>
</dbReference>
<evidence type="ECO:0000259" key="1">
    <source>
        <dbReference type="Pfam" id="PF05257"/>
    </source>
</evidence>
<dbReference type="OrthoDB" id="1377363at2"/>
<evidence type="ECO:0000313" key="3">
    <source>
        <dbReference type="Proteomes" id="UP000238042"/>
    </source>
</evidence>
<protein>
    <recommendedName>
        <fullName evidence="1">Peptidase C51 domain-containing protein</fullName>
    </recommendedName>
</protein>
<dbReference type="AlphaFoldDB" id="A0A2S8A7Z3"/>
<gene>
    <name evidence="2" type="ORF">C4S77_11860</name>
</gene>
<dbReference type="SUPFAM" id="SSF54001">
    <property type="entry name" value="Cysteine proteinases"/>
    <property type="match status" value="1"/>
</dbReference>
<organism evidence="2 3">
    <name type="scientific">Apibacter adventoris</name>
    <dbReference type="NCBI Taxonomy" id="1679466"/>
    <lineage>
        <taxon>Bacteria</taxon>
        <taxon>Pseudomonadati</taxon>
        <taxon>Bacteroidota</taxon>
        <taxon>Flavobacteriia</taxon>
        <taxon>Flavobacteriales</taxon>
        <taxon>Weeksellaceae</taxon>
        <taxon>Apibacter</taxon>
    </lineage>
</organism>
<accession>A0A2S8A7Z3</accession>
<comment type="caution">
    <text evidence="2">The sequence shown here is derived from an EMBL/GenBank/DDBJ whole genome shotgun (WGS) entry which is preliminary data.</text>
</comment>
<dbReference type="Gene3D" id="3.90.1720.10">
    <property type="entry name" value="endopeptidase domain like (from Nostoc punctiforme)"/>
    <property type="match status" value="1"/>
</dbReference>
<reference evidence="2 3" key="1">
    <citation type="submission" date="2018-02" db="EMBL/GenBank/DDBJ databases">
        <title>Genome sequences of Apibacter spp., gut symbionts of Asian honey bees.</title>
        <authorList>
            <person name="Kwong W.K."/>
            <person name="Steele M.I."/>
            <person name="Moran N.A."/>
        </authorList>
    </citation>
    <scope>NUCLEOTIDE SEQUENCE [LARGE SCALE GENOMIC DNA]</scope>
    <source>
        <strain evidence="3">wkB301</strain>
    </source>
</reference>
<evidence type="ECO:0000313" key="2">
    <source>
        <dbReference type="EMBL" id="PQL90695.1"/>
    </source>
</evidence>
<keyword evidence="3" id="KW-1185">Reference proteome</keyword>
<dbReference type="EMBL" id="PSZM01000046">
    <property type="protein sequence ID" value="PQL90695.1"/>
    <property type="molecule type" value="Genomic_DNA"/>
</dbReference>